<feature type="domain" description="Cytochrome c assembly protein" evidence="10">
    <location>
        <begin position="172"/>
        <end position="295"/>
    </location>
</feature>
<dbReference type="AlphaFoldDB" id="A0A915YF24"/>
<comment type="subcellular location">
    <subcellularLocation>
        <location evidence="2">Membrane</location>
        <topology evidence="2">Multi-pass membrane protein</topology>
    </subcellularLocation>
</comment>
<evidence type="ECO:0000313" key="11">
    <source>
        <dbReference type="EMBL" id="BDS11857.1"/>
    </source>
</evidence>
<evidence type="ECO:0000256" key="9">
    <source>
        <dbReference type="SAM" id="Phobius"/>
    </source>
</evidence>
<dbReference type="GO" id="GO:0015232">
    <property type="term" value="F:heme transmembrane transporter activity"/>
    <property type="evidence" value="ECO:0007669"/>
    <property type="project" value="InterPro"/>
</dbReference>
<dbReference type="Proteomes" id="UP001060919">
    <property type="component" value="Chromosome"/>
</dbReference>
<dbReference type="KEGG" id="aup:AsAng_0025710"/>
<evidence type="ECO:0000256" key="7">
    <source>
        <dbReference type="ARBA" id="ARBA00022989"/>
    </source>
</evidence>
<dbReference type="InterPro" id="IPR003557">
    <property type="entry name" value="Cyt_c_biogenesis_CcmC"/>
</dbReference>
<feature type="transmembrane region" description="Helical" evidence="9">
    <location>
        <begin position="275"/>
        <end position="295"/>
    </location>
</feature>
<evidence type="ECO:0000259" key="10">
    <source>
        <dbReference type="Pfam" id="PF01578"/>
    </source>
</evidence>
<feature type="transmembrane region" description="Helical" evidence="9">
    <location>
        <begin position="212"/>
        <end position="233"/>
    </location>
</feature>
<evidence type="ECO:0000256" key="6">
    <source>
        <dbReference type="ARBA" id="ARBA00022748"/>
    </source>
</evidence>
<evidence type="ECO:0000256" key="1">
    <source>
        <dbReference type="ARBA" id="ARBA00002442"/>
    </source>
</evidence>
<dbReference type="PRINTS" id="PR01386">
    <property type="entry name" value="CCMCBIOGNSIS"/>
</dbReference>
<dbReference type="InterPro" id="IPR002541">
    <property type="entry name" value="Cyt_c_assembly"/>
</dbReference>
<keyword evidence="6" id="KW-0201">Cytochrome c-type biogenesis</keyword>
<keyword evidence="7 9" id="KW-1133">Transmembrane helix</keyword>
<keyword evidence="5 9" id="KW-0812">Transmembrane</keyword>
<keyword evidence="12" id="KW-1185">Reference proteome</keyword>
<evidence type="ECO:0000256" key="3">
    <source>
        <dbReference type="ARBA" id="ARBA00005840"/>
    </source>
</evidence>
<accession>A0A915YF24</accession>
<dbReference type="EMBL" id="AP026867">
    <property type="protein sequence ID" value="BDS11857.1"/>
    <property type="molecule type" value="Genomic_DNA"/>
</dbReference>
<comment type="similarity">
    <text evidence="3">Belongs to the CcmC/CycZ/HelC family.</text>
</comment>
<comment type="function">
    <text evidence="1">Required for the export of heme to the periplasm for the biogenesis of c-type cytochromes.</text>
</comment>
<feature type="transmembrane region" description="Helical" evidence="9">
    <location>
        <begin position="180"/>
        <end position="200"/>
    </location>
</feature>
<evidence type="ECO:0000256" key="4">
    <source>
        <dbReference type="ARBA" id="ARBA00016463"/>
    </source>
</evidence>
<dbReference type="PANTHER" id="PTHR30071">
    <property type="entry name" value="HEME EXPORTER PROTEIN C"/>
    <property type="match status" value="1"/>
</dbReference>
<gene>
    <name evidence="11" type="ORF">AsAng_0025710</name>
</gene>
<protein>
    <recommendedName>
        <fullName evidence="4">Heme exporter protein C</fullName>
    </recommendedName>
</protein>
<evidence type="ECO:0000313" key="12">
    <source>
        <dbReference type="Proteomes" id="UP001060919"/>
    </source>
</evidence>
<dbReference type="InterPro" id="IPR045062">
    <property type="entry name" value="Cyt_c_biogenesis_CcsA/CcmC"/>
</dbReference>
<reference evidence="11" key="1">
    <citation type="submission" date="2022-09" db="EMBL/GenBank/DDBJ databases">
        <title>Aureispira anguillicida sp. nov., isolated from Leptocephalus of Japanese eel Anguilla japonica.</title>
        <authorList>
            <person name="Yuasa K."/>
            <person name="Mekata T."/>
            <person name="Ikunari K."/>
        </authorList>
    </citation>
    <scope>NUCLEOTIDE SEQUENCE</scope>
    <source>
        <strain evidence="11">EL160426</strain>
    </source>
</reference>
<feature type="transmembrane region" description="Helical" evidence="9">
    <location>
        <begin position="245"/>
        <end position="263"/>
    </location>
</feature>
<sequence length="358" mass="39953">MNKLYKILGVLLVGYSILAGMLIPLSTGITGVSPRVAQGGEELALVLQAYNSNFDAEKGGYKARIRLNPREAICAKKIEVNNAQQLTLFFDIPLGKLPIQATTADGKKSPFPLLEMSGQQGGYSSLESVVYIKDSLGADSLAPSFCAIESFDQGVESEVTFPFLNILEETIRNLFYHVPMWFAMMFLLLISVGYSILYLWKPEVEYYDTQASSFAVIGVLFGIIGITTGALWAKHTWGAYWSFDVKQNTSAVALLIYLAYFVLRSSFDDMDKRARIAAIYNIFAFATLIPLLYIVPRMVDSLHPGMGGNPAFSKLDLDNTMRMVFYPAVIGWMLMGIWMSNLVGRVERLTRRKLEMEE</sequence>
<evidence type="ECO:0000256" key="8">
    <source>
        <dbReference type="ARBA" id="ARBA00023136"/>
    </source>
</evidence>
<dbReference type="GO" id="GO:0005886">
    <property type="term" value="C:plasma membrane"/>
    <property type="evidence" value="ECO:0007669"/>
    <property type="project" value="TreeGrafter"/>
</dbReference>
<dbReference type="Pfam" id="PF01578">
    <property type="entry name" value="Cytochrom_C_asm"/>
    <property type="match status" value="1"/>
</dbReference>
<dbReference type="GO" id="GO:0017004">
    <property type="term" value="P:cytochrome complex assembly"/>
    <property type="evidence" value="ECO:0007669"/>
    <property type="project" value="UniProtKB-KW"/>
</dbReference>
<feature type="transmembrane region" description="Helical" evidence="9">
    <location>
        <begin position="324"/>
        <end position="344"/>
    </location>
</feature>
<proteinExistence type="inferred from homology"/>
<organism evidence="11 12">
    <name type="scientific">Aureispira anguillae</name>
    <dbReference type="NCBI Taxonomy" id="2864201"/>
    <lineage>
        <taxon>Bacteria</taxon>
        <taxon>Pseudomonadati</taxon>
        <taxon>Bacteroidota</taxon>
        <taxon>Saprospiria</taxon>
        <taxon>Saprospirales</taxon>
        <taxon>Saprospiraceae</taxon>
        <taxon>Aureispira</taxon>
    </lineage>
</organism>
<dbReference type="GO" id="GO:0020037">
    <property type="term" value="F:heme binding"/>
    <property type="evidence" value="ECO:0007669"/>
    <property type="project" value="InterPro"/>
</dbReference>
<dbReference type="RefSeq" id="WP_264792995.1">
    <property type="nucleotide sequence ID" value="NZ_AP026867.1"/>
</dbReference>
<name>A0A915YF24_9BACT</name>
<evidence type="ECO:0000256" key="5">
    <source>
        <dbReference type="ARBA" id="ARBA00022692"/>
    </source>
</evidence>
<evidence type="ECO:0000256" key="2">
    <source>
        <dbReference type="ARBA" id="ARBA00004141"/>
    </source>
</evidence>
<dbReference type="PANTHER" id="PTHR30071:SF1">
    <property type="entry name" value="CYTOCHROME B_B6 PROTEIN-RELATED"/>
    <property type="match status" value="1"/>
</dbReference>
<keyword evidence="8 9" id="KW-0472">Membrane</keyword>
<feature type="transmembrane region" description="Helical" evidence="9">
    <location>
        <begin position="7"/>
        <end position="25"/>
    </location>
</feature>